<keyword evidence="6" id="KW-1185">Reference proteome</keyword>
<dbReference type="EMBL" id="CP042326">
    <property type="protein sequence ID" value="QDZ40981.1"/>
    <property type="molecule type" value="Genomic_DNA"/>
</dbReference>
<dbReference type="Gene3D" id="3.30.70.270">
    <property type="match status" value="2"/>
</dbReference>
<dbReference type="PROSITE" id="PS50883">
    <property type="entry name" value="EAL"/>
    <property type="match status" value="1"/>
</dbReference>
<evidence type="ECO:0000259" key="2">
    <source>
        <dbReference type="PROSITE" id="PS50046"/>
    </source>
</evidence>
<feature type="domain" description="EAL" evidence="3">
    <location>
        <begin position="559"/>
        <end position="821"/>
    </location>
</feature>
<dbReference type="Pfam" id="PF00360">
    <property type="entry name" value="PHY"/>
    <property type="match status" value="1"/>
</dbReference>
<dbReference type="SMART" id="SM00065">
    <property type="entry name" value="GAF"/>
    <property type="match status" value="2"/>
</dbReference>
<feature type="domain" description="GGDEF" evidence="4">
    <location>
        <begin position="1074"/>
        <end position="1211"/>
    </location>
</feature>
<dbReference type="Gene3D" id="3.30.450.40">
    <property type="match status" value="3"/>
</dbReference>
<dbReference type="CDD" id="cd01948">
    <property type="entry name" value="EAL"/>
    <property type="match status" value="1"/>
</dbReference>
<accession>A0A5B8NR51</accession>
<dbReference type="KEGG" id="enn:FRE64_14150"/>
<dbReference type="NCBIfam" id="TIGR00254">
    <property type="entry name" value="GGDEF"/>
    <property type="match status" value="2"/>
</dbReference>
<dbReference type="InterPro" id="IPR003018">
    <property type="entry name" value="GAF"/>
</dbReference>
<dbReference type="Pfam" id="PF00563">
    <property type="entry name" value="EAL"/>
    <property type="match status" value="1"/>
</dbReference>
<dbReference type="CDD" id="cd01949">
    <property type="entry name" value="GGDEF"/>
    <property type="match status" value="2"/>
</dbReference>
<reference evidence="5" key="1">
    <citation type="submission" date="2019-08" db="EMBL/GenBank/DDBJ databases">
        <title>Carotenoids and Carotenoid Binding Proteins in the Halophilic Cyanobacterium Euhalothece sp. ZM00.</title>
        <authorList>
            <person name="Cho S.M."/>
            <person name="Song J.Y."/>
            <person name="Park Y.-I."/>
        </authorList>
    </citation>
    <scope>NUCLEOTIDE SEQUENCE [LARGE SCALE GENOMIC DNA]</scope>
    <source>
        <strain evidence="5">Z-M001</strain>
    </source>
</reference>
<dbReference type="SUPFAM" id="SSF55781">
    <property type="entry name" value="GAF domain-like"/>
    <property type="match status" value="3"/>
</dbReference>
<evidence type="ECO:0000256" key="1">
    <source>
        <dbReference type="SAM" id="MobiDB-lite"/>
    </source>
</evidence>
<dbReference type="SUPFAM" id="SSF141868">
    <property type="entry name" value="EAL domain-like"/>
    <property type="match status" value="1"/>
</dbReference>
<dbReference type="InterPro" id="IPR029016">
    <property type="entry name" value="GAF-like_dom_sf"/>
</dbReference>
<dbReference type="AlphaFoldDB" id="A0A5B8NR51"/>
<gene>
    <name evidence="5" type="ORF">FRE64_14150</name>
</gene>
<dbReference type="PANTHER" id="PTHR44757:SF2">
    <property type="entry name" value="BIOFILM ARCHITECTURE MAINTENANCE PROTEIN MBAA"/>
    <property type="match status" value="1"/>
</dbReference>
<feature type="domain" description="Phytochrome chromophore attachment site" evidence="2">
    <location>
        <begin position="7"/>
        <end position="160"/>
    </location>
</feature>
<dbReference type="PROSITE" id="PS50887">
    <property type="entry name" value="GGDEF"/>
    <property type="match status" value="2"/>
</dbReference>
<dbReference type="GO" id="GO:0006355">
    <property type="term" value="P:regulation of DNA-templated transcription"/>
    <property type="evidence" value="ECO:0007669"/>
    <property type="project" value="InterPro"/>
</dbReference>
<dbReference type="InterPro" id="IPR000160">
    <property type="entry name" value="GGDEF_dom"/>
</dbReference>
<proteinExistence type="predicted"/>
<dbReference type="Gene3D" id="3.20.20.450">
    <property type="entry name" value="EAL domain"/>
    <property type="match status" value="1"/>
</dbReference>
<dbReference type="InterPro" id="IPR029787">
    <property type="entry name" value="Nucleotide_cyclase"/>
</dbReference>
<dbReference type="InterPro" id="IPR035919">
    <property type="entry name" value="EAL_sf"/>
</dbReference>
<evidence type="ECO:0000313" key="6">
    <source>
        <dbReference type="Proteomes" id="UP000318453"/>
    </source>
</evidence>
<feature type="domain" description="GGDEF" evidence="4">
    <location>
        <begin position="415"/>
        <end position="551"/>
    </location>
</feature>
<feature type="region of interest" description="Disordered" evidence="1">
    <location>
        <begin position="838"/>
        <end position="858"/>
    </location>
</feature>
<evidence type="ECO:0000313" key="5">
    <source>
        <dbReference type="EMBL" id="QDZ40981.1"/>
    </source>
</evidence>
<dbReference type="InterPro" id="IPR001633">
    <property type="entry name" value="EAL_dom"/>
</dbReference>
<evidence type="ECO:0000259" key="3">
    <source>
        <dbReference type="PROSITE" id="PS50883"/>
    </source>
</evidence>
<dbReference type="InterPro" id="IPR016132">
    <property type="entry name" value="Phyto_chromo_attachment"/>
</dbReference>
<name>A0A5B8NR51_9CHRO</name>
<dbReference type="Proteomes" id="UP000318453">
    <property type="component" value="Chromosome"/>
</dbReference>
<dbReference type="FunFam" id="3.30.70.270:FF:000001">
    <property type="entry name" value="Diguanylate cyclase domain protein"/>
    <property type="match status" value="1"/>
</dbReference>
<dbReference type="OrthoDB" id="431840at2"/>
<dbReference type="PANTHER" id="PTHR44757">
    <property type="entry name" value="DIGUANYLATE CYCLASE DGCP"/>
    <property type="match status" value="1"/>
</dbReference>
<dbReference type="SMART" id="SM00267">
    <property type="entry name" value="GGDEF"/>
    <property type="match status" value="2"/>
</dbReference>
<dbReference type="InterPro" id="IPR013515">
    <property type="entry name" value="Phytochrome_cen-reg"/>
</dbReference>
<feature type="domain" description="Phytochrome chromophore attachment site" evidence="2">
    <location>
        <begin position="883"/>
        <end position="1019"/>
    </location>
</feature>
<dbReference type="Pfam" id="PF00990">
    <property type="entry name" value="GGDEF"/>
    <property type="match status" value="2"/>
</dbReference>
<dbReference type="InterPro" id="IPR052155">
    <property type="entry name" value="Biofilm_reg_signaling"/>
</dbReference>
<dbReference type="SUPFAM" id="SSF55073">
    <property type="entry name" value="Nucleotide cyclase"/>
    <property type="match status" value="2"/>
</dbReference>
<dbReference type="PROSITE" id="PS50046">
    <property type="entry name" value="PHYTOCHROME_2"/>
    <property type="match status" value="2"/>
</dbReference>
<organism evidence="5 6">
    <name type="scientific">Euhalothece natronophila Z-M001</name>
    <dbReference type="NCBI Taxonomy" id="522448"/>
    <lineage>
        <taxon>Bacteria</taxon>
        <taxon>Bacillati</taxon>
        <taxon>Cyanobacteriota</taxon>
        <taxon>Cyanophyceae</taxon>
        <taxon>Oscillatoriophycideae</taxon>
        <taxon>Chroococcales</taxon>
        <taxon>Halothecacae</taxon>
        <taxon>Halothece cluster</taxon>
        <taxon>Euhalothece</taxon>
    </lineage>
</organism>
<dbReference type="RefSeq" id="WP_146296821.1">
    <property type="nucleotide sequence ID" value="NZ_CP042326.1"/>
</dbReference>
<dbReference type="SMART" id="SM00052">
    <property type="entry name" value="EAL"/>
    <property type="match status" value="1"/>
</dbReference>
<evidence type="ECO:0000259" key="4">
    <source>
        <dbReference type="PROSITE" id="PS50887"/>
    </source>
</evidence>
<dbReference type="Pfam" id="PF01590">
    <property type="entry name" value="GAF"/>
    <property type="match status" value="2"/>
</dbReference>
<protein>
    <submittedName>
        <fullName evidence="5">Diguanylate cyclase</fullName>
    </submittedName>
</protein>
<dbReference type="GO" id="GO:0009584">
    <property type="term" value="P:detection of visible light"/>
    <property type="evidence" value="ECO:0007669"/>
    <property type="project" value="InterPro"/>
</dbReference>
<sequence length="1211" mass="137919">MKKLIQSVSQRIQETVQEISEFLEVDRVAVYQFLEDKSGEVIVESLAQNANLVSLLGLRFPASDIPEVARKRFLEEQVRVLVDVPSQQQIQRRPNQPTANAYVSSSHCHLKYLKQLGIEASLTYPIIIQEELWGLLLIHDSRSHCWQKGELTMLELLGERLTLLLTTEILSHYQQALLHREQTLKKIRSLLQNTANPPLNKLLEVAVKSLGGCGGRIYLQGLRGKSEVYQFGKQVPLRRSEKVIPSQAGDILEESQEWQKCLLEADQMSFPDVGMSVLAYELDAKASPPYSALIIPLMATSYREGYLTIFRENEPETIWWAGRPPKSTLEMRQLRPSFSPWQEIKKKAAIESWTTEEMKLGSAIAQTWQEGFQQQNLNQDIIWKTHNRSLIELPNRQDFTEKLKSLTTEATEKQDLFAVIFLDLDRFQQVNNTLGHNAGDELLKLVSKRLQNHLSEIEGLLAHWHGDKFVILLQNLNHLNSAEIENLVREIGMSFQEPFSLLGHEIYVKGSWGVAISPYDGTDAETLLMNAETAMYSAKEQGRNCYQVYSPSLRSPLNPLTLETEIRNSLQNEDFCLYYQPQVDLETGKVTAVEALIRWQHPEQGLLSPQHFIPFVEESDLICEIGHWVLKKACQQLAQWRENGLTELRVAINISARQFQQTHFVNVIQQVLEETNVPAAGLEIEITETTVAQNVDLTYWTLQKLQEMGVSVALDDFGMGYSSLNAIKSFPLNTLKIDRTFIKEIKTSVIDTAIVNSVIALAQGLNLRLVAEGMENLHQLDALRSMCINTDGAKSSQEVQGYFISHPLSADEMTEFLFNSAIENSIFDLQIGQISNSENMENSPQLPSGDSKAPSSSLQQLFTQTRREQLIAEISQQVHASLDLEEIFQVTVKEIQEFLETDRVILYQFQEDWSGTIVTESVIEPWDSLLDQTIEDPCFETKSAPLYKNGRVLAIEDIEASQMTLCYKEMLRSLQVRANLVIPILHQEQLWGLLIAHHCRDVRLWHPNEITLLTQLATQVGVAIHQAELYQQLQQANKKLEELAIKDGLTQLYNRRWFDEMLDHHWQRLQREQKPLSLILCDIDEFKVFNDHYGHQWGDDCLRQVAQALRSVAYRVDDCVARYGGEEFAIILPGTPKEKAFVVAERARKAVADLNLSHEKSSVKSYVTLSLGIGCVIPSENHSRKELIRDADQALYEAKLQGRDRICDSAA</sequence>
<dbReference type="InterPro" id="IPR043128">
    <property type="entry name" value="Rev_trsase/Diguanyl_cyclase"/>
</dbReference>